<comment type="caution">
    <text evidence="4">The sequence shown here is derived from an EMBL/GenBank/DDBJ whole genome shotgun (WGS) entry which is preliminary data.</text>
</comment>
<proteinExistence type="predicted"/>
<evidence type="ECO:0000256" key="1">
    <source>
        <dbReference type="ARBA" id="ARBA00004123"/>
    </source>
</evidence>
<feature type="compositionally biased region" description="Polar residues" evidence="3">
    <location>
        <begin position="108"/>
        <end position="118"/>
    </location>
</feature>
<evidence type="ECO:0000313" key="4">
    <source>
        <dbReference type="EMBL" id="GAW06481.1"/>
    </source>
</evidence>
<feature type="compositionally biased region" description="Polar residues" evidence="3">
    <location>
        <begin position="132"/>
        <end position="144"/>
    </location>
</feature>
<dbReference type="GO" id="GO:0003677">
    <property type="term" value="F:DNA binding"/>
    <property type="evidence" value="ECO:0007669"/>
    <property type="project" value="UniProtKB-KW"/>
</dbReference>
<dbReference type="InterPro" id="IPR012890">
    <property type="entry name" value="GCFC2-like"/>
</dbReference>
<feature type="region of interest" description="Disordered" evidence="3">
    <location>
        <begin position="96"/>
        <end position="151"/>
    </location>
</feature>
<dbReference type="GO" id="GO:0000390">
    <property type="term" value="P:spliceosomal complex disassembly"/>
    <property type="evidence" value="ECO:0007669"/>
    <property type="project" value="InterPro"/>
</dbReference>
<dbReference type="InterPro" id="IPR028211">
    <property type="entry name" value="Ntr2"/>
</dbReference>
<feature type="region of interest" description="Disordered" evidence="3">
    <location>
        <begin position="191"/>
        <end position="238"/>
    </location>
</feature>
<keyword evidence="2" id="KW-0539">Nucleus</keyword>
<evidence type="ECO:0000313" key="5">
    <source>
        <dbReference type="Proteomes" id="UP000188533"/>
    </source>
</evidence>
<reference evidence="4 5" key="1">
    <citation type="submission" date="2016-08" db="EMBL/GenBank/DDBJ databases">
        <authorList>
            <consortium name="Lentinula edodes genome sequencing consortium"/>
            <person name="Sakamoto Y."/>
            <person name="Nakade K."/>
            <person name="Sato S."/>
            <person name="Yoshida Y."/>
            <person name="Miyazaki K."/>
            <person name="Natsume S."/>
            <person name="Konno N."/>
        </authorList>
    </citation>
    <scope>NUCLEOTIDE SEQUENCE [LARGE SCALE GENOMIC DNA]</scope>
    <source>
        <strain evidence="4 5">NBRC 111202</strain>
    </source>
</reference>
<accession>A0A1Q3EH18</accession>
<dbReference type="AlphaFoldDB" id="A0A1Q3EH18"/>
<evidence type="ECO:0000256" key="2">
    <source>
        <dbReference type="ARBA" id="ARBA00023242"/>
    </source>
</evidence>
<feature type="compositionally biased region" description="Basic residues" evidence="3">
    <location>
        <begin position="52"/>
        <end position="63"/>
    </location>
</feature>
<comment type="subcellular location">
    <subcellularLocation>
        <location evidence="1">Nucleus</location>
    </subcellularLocation>
</comment>
<sequence length="802" mass="90427">MFKRSKTKPTQRNRGLPEDDIADERSPAAETAGTGTDVDLTTDSESPLLAVKKFKDRTKKSQPKSRLSFGAEEDDETSGGEVFKLKKSKLSRNLTLSKHSTKFPDNLDQATISPSRNGPTYDAAYLQELKKSTPSSRAPPQTSVDPYDADMSMSTDVTMDLGDVSMLDVVDITGESDTLIHTESAIKNAKERRERLRKSGVSPSEDYISLSVTRKADDQGPHPESRLVREEDELGEGDDEYAEYTSAQERIALGKKSRKVEVTKRREMMQELITEAADEDEESVEWEHEQLRRGGHLKPDTSTSKGKIKQTYIPAPIPPIAPIPTLNSALTRLTQQLAQLTTSHASNTASLNTVAQERDQLDIREKELRALVSNAEDKRAWFSSFSEWVESVAAFLDEKYPLLEKLESEHISLLQERFDIITKRRLQDVEDDLSTFLGPLPSTQEDTTPELDEFGREIRRSDPAIARRERQERRSIRYQRYQDFKAKASDEGYWTDSDLPPPDEAAYQDALASIATRTHDVLADVKSKEFLDPAKGRWGTWRSQYEETYVAAFGGLGVVSAWEFWARLESVGWDCIQDSKSLDSFRWYHGLYEFCRPGNPNMEGRELGPEGDLVSSMVSTAIIPRLSKIIETGALDVYSSSHVRRAVDLSEELQASVSEVDQGHLKLQIFYKAVIACFTKAVSENEALLAKFNSAGHGSASTFNPEAIPARKRYLARQLKLISNLTRWRKSTGELFGWMGCWRGRGSQEDYSHAPEGSANDPAFPCKNNIIYAWFIPQYSSRSNMNFISARLRKVKFLSFRL</sequence>
<feature type="compositionally biased region" description="Basic and acidic residues" evidence="3">
    <location>
        <begin position="214"/>
        <end position="229"/>
    </location>
</feature>
<dbReference type="PANTHER" id="PTHR12214:SF0">
    <property type="entry name" value="LD29489P"/>
    <property type="match status" value="1"/>
</dbReference>
<keyword evidence="4" id="KW-0238">DNA-binding</keyword>
<dbReference type="Proteomes" id="UP000188533">
    <property type="component" value="Unassembled WGS sequence"/>
</dbReference>
<dbReference type="Pfam" id="PF15458">
    <property type="entry name" value="NTR2"/>
    <property type="match status" value="1"/>
</dbReference>
<keyword evidence="5" id="KW-1185">Reference proteome</keyword>
<dbReference type="PANTHER" id="PTHR12214">
    <property type="entry name" value="GC-RICH SEQUENCE DNA-BINDING FACTOR"/>
    <property type="match status" value="1"/>
</dbReference>
<dbReference type="EMBL" id="BDGU01000322">
    <property type="protein sequence ID" value="GAW06481.1"/>
    <property type="molecule type" value="Genomic_DNA"/>
</dbReference>
<dbReference type="GO" id="GO:0071008">
    <property type="term" value="C:U2-type post-mRNA release spliceosomal complex"/>
    <property type="evidence" value="ECO:0007669"/>
    <property type="project" value="InterPro"/>
</dbReference>
<name>A0A1Q3EH18_LENED</name>
<dbReference type="STRING" id="5353.A0A1Q3EH18"/>
<evidence type="ECO:0000256" key="3">
    <source>
        <dbReference type="SAM" id="MobiDB-lite"/>
    </source>
</evidence>
<gene>
    <name evidence="4" type="ORF">LENED_008410</name>
</gene>
<reference evidence="4 5" key="2">
    <citation type="submission" date="2017-02" db="EMBL/GenBank/DDBJ databases">
        <title>A genome survey and senescence transcriptome analysis in Lentinula edodes.</title>
        <authorList>
            <person name="Sakamoto Y."/>
            <person name="Nakade K."/>
            <person name="Sato S."/>
            <person name="Yoshida Y."/>
            <person name="Miyazaki K."/>
            <person name="Natsume S."/>
            <person name="Konno N."/>
        </authorList>
    </citation>
    <scope>NUCLEOTIDE SEQUENCE [LARGE SCALE GENOMIC DNA]</scope>
    <source>
        <strain evidence="4 5">NBRC 111202</strain>
    </source>
</reference>
<protein>
    <submittedName>
        <fullName evidence="4">Gc-rich sequence dna-binding factor-like protein</fullName>
    </submittedName>
</protein>
<feature type="compositionally biased region" description="Basic residues" evidence="3">
    <location>
        <begin position="1"/>
        <end position="11"/>
    </location>
</feature>
<organism evidence="4 5">
    <name type="scientific">Lentinula edodes</name>
    <name type="common">Shiitake mushroom</name>
    <name type="synonym">Lentinus edodes</name>
    <dbReference type="NCBI Taxonomy" id="5353"/>
    <lineage>
        <taxon>Eukaryota</taxon>
        <taxon>Fungi</taxon>
        <taxon>Dikarya</taxon>
        <taxon>Basidiomycota</taxon>
        <taxon>Agaricomycotina</taxon>
        <taxon>Agaricomycetes</taxon>
        <taxon>Agaricomycetidae</taxon>
        <taxon>Agaricales</taxon>
        <taxon>Marasmiineae</taxon>
        <taxon>Omphalotaceae</taxon>
        <taxon>Lentinula</taxon>
    </lineage>
</organism>
<feature type="region of interest" description="Disordered" evidence="3">
    <location>
        <begin position="1"/>
        <end position="82"/>
    </location>
</feature>